<reference evidence="4" key="1">
    <citation type="submission" date="2020-11" db="EMBL/GenBank/DDBJ databases">
        <authorList>
            <person name="Tran Van P."/>
        </authorList>
    </citation>
    <scope>NUCLEOTIDE SEQUENCE</scope>
</reference>
<dbReference type="InterPro" id="IPR029058">
    <property type="entry name" value="AB_hydrolase_fold"/>
</dbReference>
<dbReference type="Gene3D" id="3.40.50.1820">
    <property type="entry name" value="alpha/beta hydrolase"/>
    <property type="match status" value="2"/>
</dbReference>
<protein>
    <recommendedName>
        <fullName evidence="3">Carboxylesterase type B domain-containing protein</fullName>
    </recommendedName>
</protein>
<evidence type="ECO:0000313" key="4">
    <source>
        <dbReference type="EMBL" id="CAD7203289.1"/>
    </source>
</evidence>
<dbReference type="InterPro" id="IPR019819">
    <property type="entry name" value="Carboxylesterase_B_CS"/>
</dbReference>
<dbReference type="InterPro" id="IPR050309">
    <property type="entry name" value="Type-B_Carboxylest/Lipase"/>
</dbReference>
<keyword evidence="1" id="KW-0325">Glycoprotein</keyword>
<accession>A0A7R8ZF96</accession>
<feature type="region of interest" description="Disordered" evidence="2">
    <location>
        <begin position="76"/>
        <end position="97"/>
    </location>
</feature>
<dbReference type="PROSITE" id="PS00941">
    <property type="entry name" value="CARBOXYLESTERASE_B_2"/>
    <property type="match status" value="1"/>
</dbReference>
<organism evidence="4">
    <name type="scientific">Timema douglasi</name>
    <name type="common">Walking stick</name>
    <dbReference type="NCBI Taxonomy" id="61478"/>
    <lineage>
        <taxon>Eukaryota</taxon>
        <taxon>Metazoa</taxon>
        <taxon>Ecdysozoa</taxon>
        <taxon>Arthropoda</taxon>
        <taxon>Hexapoda</taxon>
        <taxon>Insecta</taxon>
        <taxon>Pterygota</taxon>
        <taxon>Neoptera</taxon>
        <taxon>Polyneoptera</taxon>
        <taxon>Phasmatodea</taxon>
        <taxon>Timematodea</taxon>
        <taxon>Timematoidea</taxon>
        <taxon>Timematidae</taxon>
        <taxon>Timema</taxon>
    </lineage>
</organism>
<dbReference type="InterPro" id="IPR002018">
    <property type="entry name" value="CarbesteraseB"/>
</dbReference>
<name>A0A7R8ZF96_TIMDO</name>
<dbReference type="AlphaFoldDB" id="A0A7R8ZF96"/>
<proteinExistence type="predicted"/>
<evidence type="ECO:0000256" key="2">
    <source>
        <dbReference type="SAM" id="MobiDB-lite"/>
    </source>
</evidence>
<feature type="domain" description="Carboxylesterase type B" evidence="3">
    <location>
        <begin position="86"/>
        <end position="182"/>
    </location>
</feature>
<dbReference type="PANTHER" id="PTHR11559">
    <property type="entry name" value="CARBOXYLESTERASE"/>
    <property type="match status" value="1"/>
</dbReference>
<feature type="region of interest" description="Disordered" evidence="2">
    <location>
        <begin position="40"/>
        <end position="59"/>
    </location>
</feature>
<evidence type="ECO:0000256" key="1">
    <source>
        <dbReference type="ARBA" id="ARBA00023180"/>
    </source>
</evidence>
<dbReference type="Pfam" id="PF00135">
    <property type="entry name" value="COesterase"/>
    <property type="match status" value="2"/>
</dbReference>
<sequence length="190" mass="20815">METVKVITSKGELQGKKVSSKVGGVLYSFQGIPYAKPPVGPLRFKPPEPPEPWAGVRDASKEEAVTPHIVLSLFQPPEPPEPWAGPPEPPEPWAGVRDASKEGAISPQIHMILQSYSGEEDCLFLNVYTPQWPVSRLKPVMVWIHGGGFETGSGDSDFYGPDYFLAQDVVFVSINYRLGALGTSLHFNIK</sequence>
<feature type="compositionally biased region" description="Pro residues" evidence="2">
    <location>
        <begin position="76"/>
        <end position="92"/>
    </location>
</feature>
<feature type="domain" description="Carboxylesterase type B" evidence="3">
    <location>
        <begin position="5"/>
        <end position="68"/>
    </location>
</feature>
<gene>
    <name evidence="4" type="ORF">TDIB3V08_LOCUS9462</name>
</gene>
<dbReference type="SUPFAM" id="SSF53474">
    <property type="entry name" value="alpha/beta-Hydrolases"/>
    <property type="match status" value="1"/>
</dbReference>
<evidence type="ECO:0000259" key="3">
    <source>
        <dbReference type="Pfam" id="PF00135"/>
    </source>
</evidence>
<dbReference type="EMBL" id="OA570427">
    <property type="protein sequence ID" value="CAD7203289.1"/>
    <property type="molecule type" value="Genomic_DNA"/>
</dbReference>